<evidence type="ECO:0000256" key="14">
    <source>
        <dbReference type="ARBA" id="ARBA00031019"/>
    </source>
</evidence>
<evidence type="ECO:0000256" key="15">
    <source>
        <dbReference type="ARBA" id="ARBA00049551"/>
    </source>
</evidence>
<dbReference type="PANTHER" id="PTHR11435:SF1">
    <property type="entry name" value="NADH-UBIQUINONE OXIDOREDUCTASE CHAIN 6"/>
    <property type="match status" value="1"/>
</dbReference>
<evidence type="ECO:0000256" key="6">
    <source>
        <dbReference type="ARBA" id="ARBA00022660"/>
    </source>
</evidence>
<name>A0A5J6CGI8_9CUCU</name>
<dbReference type="AlphaFoldDB" id="A0A5J6CGI8"/>
<comment type="catalytic activity">
    <reaction evidence="15">
        <text>a ubiquinone + NADH + 5 H(+)(in) = a ubiquinol + NAD(+) + 4 H(+)(out)</text>
        <dbReference type="Rhea" id="RHEA:29091"/>
        <dbReference type="Rhea" id="RHEA-COMP:9565"/>
        <dbReference type="Rhea" id="RHEA-COMP:9566"/>
        <dbReference type="ChEBI" id="CHEBI:15378"/>
        <dbReference type="ChEBI" id="CHEBI:16389"/>
        <dbReference type="ChEBI" id="CHEBI:17976"/>
        <dbReference type="ChEBI" id="CHEBI:57540"/>
        <dbReference type="ChEBI" id="CHEBI:57945"/>
        <dbReference type="EC" id="7.1.1.2"/>
    </reaction>
</comment>
<dbReference type="EMBL" id="MH779812">
    <property type="protein sequence ID" value="QEQ14410.1"/>
    <property type="molecule type" value="Genomic_DNA"/>
</dbReference>
<gene>
    <name evidence="17" type="primary">ND6</name>
</gene>
<keyword evidence="8" id="KW-1278">Translocase</keyword>
<protein>
    <recommendedName>
        <fullName evidence="4">NADH-ubiquinone oxidoreductase chain 6</fullName>
        <ecNumber evidence="3">7.1.1.2</ecNumber>
    </recommendedName>
    <alternativeName>
        <fullName evidence="14">NADH dehydrogenase subunit 6</fullName>
    </alternativeName>
</protein>
<evidence type="ECO:0000256" key="4">
    <source>
        <dbReference type="ARBA" id="ARBA00021095"/>
    </source>
</evidence>
<keyword evidence="10 16" id="KW-1133">Transmembrane helix</keyword>
<feature type="transmembrane region" description="Helical" evidence="16">
    <location>
        <begin position="136"/>
        <end position="155"/>
    </location>
</feature>
<evidence type="ECO:0000256" key="7">
    <source>
        <dbReference type="ARBA" id="ARBA00022692"/>
    </source>
</evidence>
<comment type="similarity">
    <text evidence="2">Belongs to the complex I subunit 6 family.</text>
</comment>
<feature type="transmembrane region" description="Helical" evidence="16">
    <location>
        <begin position="80"/>
        <end position="99"/>
    </location>
</feature>
<evidence type="ECO:0000256" key="2">
    <source>
        <dbReference type="ARBA" id="ARBA00005698"/>
    </source>
</evidence>
<keyword evidence="6" id="KW-0679">Respiratory chain</keyword>
<dbReference type="PANTHER" id="PTHR11435">
    <property type="entry name" value="NADH UBIQUINONE OXIDOREDUCTASE SUBUNIT ND6"/>
    <property type="match status" value="1"/>
</dbReference>
<sequence>MILFFSLTLMFSILILINKHPLSLGAILLAQTIIISLMVGMMNLNYWYSYILFIIMIGAMLILFIYMTSIASNEMFSMNYLYFLLFIIPSMTMIIYMFMDKFLSYMNLTNFEINNYYLFTNFSFSMNKFINFPNNIIMIMTIIFLLISLLITVKITKIFKGPLRKIN</sequence>
<accession>A0A5J6CGI8</accession>
<keyword evidence="13 16" id="KW-0472">Membrane</keyword>
<feature type="transmembrane region" description="Helical" evidence="16">
    <location>
        <begin position="47"/>
        <end position="68"/>
    </location>
</feature>
<proteinExistence type="inferred from homology"/>
<organism evidence="17">
    <name type="scientific">Idgia oculata</name>
    <dbReference type="NCBI Taxonomy" id="1404354"/>
    <lineage>
        <taxon>Eukaryota</taxon>
        <taxon>Metazoa</taxon>
        <taxon>Ecdysozoa</taxon>
        <taxon>Arthropoda</taxon>
        <taxon>Hexapoda</taxon>
        <taxon>Insecta</taxon>
        <taxon>Pterygota</taxon>
        <taxon>Neoptera</taxon>
        <taxon>Endopterygota</taxon>
        <taxon>Coleoptera</taxon>
        <taxon>Polyphaga</taxon>
        <taxon>Cucujiformia</taxon>
        <taxon>Prionoceridae</taxon>
        <taxon>Idgia</taxon>
    </lineage>
</organism>
<keyword evidence="5" id="KW-0813">Transport</keyword>
<evidence type="ECO:0000256" key="12">
    <source>
        <dbReference type="ARBA" id="ARBA00023128"/>
    </source>
</evidence>
<dbReference type="EC" id="7.1.1.2" evidence="3"/>
<dbReference type="InterPro" id="IPR050269">
    <property type="entry name" value="ComplexI_Subunit6"/>
</dbReference>
<reference evidence="17" key="1">
    <citation type="journal article" date="2019" name="Mitochondrial DNA Part B Resour">
        <title>The complete mitochondrial genome of Idgia oculata (Coleoptera: Cleroidea: Prionoceridae) and a related phylogenetic analysis of Cleroidea.</title>
        <authorList>
            <person name="Wu L."/>
            <person name="Nie R."/>
            <person name="Bai M."/>
            <person name="Yang Y."/>
        </authorList>
    </citation>
    <scope>NUCLEOTIDE SEQUENCE</scope>
</reference>
<dbReference type="GeneID" id="41854392"/>
<keyword evidence="7 16" id="KW-0812">Transmembrane</keyword>
<evidence type="ECO:0000313" key="17">
    <source>
        <dbReference type="EMBL" id="QEQ14410.1"/>
    </source>
</evidence>
<keyword evidence="9" id="KW-0249">Electron transport</keyword>
<keyword evidence="12 17" id="KW-0496">Mitochondrion</keyword>
<evidence type="ECO:0000256" key="13">
    <source>
        <dbReference type="ARBA" id="ARBA00023136"/>
    </source>
</evidence>
<keyword evidence="11" id="KW-0520">NAD</keyword>
<dbReference type="CTD" id="4541"/>
<evidence type="ECO:0000256" key="9">
    <source>
        <dbReference type="ARBA" id="ARBA00022982"/>
    </source>
</evidence>
<geneLocation type="mitochondrion" evidence="17"/>
<evidence type="ECO:0000256" key="8">
    <source>
        <dbReference type="ARBA" id="ARBA00022967"/>
    </source>
</evidence>
<dbReference type="GO" id="GO:0008137">
    <property type="term" value="F:NADH dehydrogenase (ubiquinone) activity"/>
    <property type="evidence" value="ECO:0007669"/>
    <property type="project" value="UniProtKB-EC"/>
</dbReference>
<comment type="subcellular location">
    <subcellularLocation>
        <location evidence="1">Mitochondrion membrane</location>
        <topology evidence="1">Multi-pass membrane protein</topology>
    </subcellularLocation>
</comment>
<dbReference type="RefSeq" id="YP_009701204.1">
    <property type="nucleotide sequence ID" value="NC_044896.1"/>
</dbReference>
<feature type="transmembrane region" description="Helical" evidence="16">
    <location>
        <begin position="21"/>
        <end position="41"/>
    </location>
</feature>
<evidence type="ECO:0000256" key="3">
    <source>
        <dbReference type="ARBA" id="ARBA00012944"/>
    </source>
</evidence>
<evidence type="ECO:0000256" key="1">
    <source>
        <dbReference type="ARBA" id="ARBA00004225"/>
    </source>
</evidence>
<evidence type="ECO:0000256" key="5">
    <source>
        <dbReference type="ARBA" id="ARBA00022448"/>
    </source>
</evidence>
<dbReference type="GO" id="GO:0031966">
    <property type="term" value="C:mitochondrial membrane"/>
    <property type="evidence" value="ECO:0007669"/>
    <property type="project" value="UniProtKB-SubCell"/>
</dbReference>
<evidence type="ECO:0000256" key="10">
    <source>
        <dbReference type="ARBA" id="ARBA00022989"/>
    </source>
</evidence>
<evidence type="ECO:0000256" key="11">
    <source>
        <dbReference type="ARBA" id="ARBA00023027"/>
    </source>
</evidence>
<evidence type="ECO:0000256" key="16">
    <source>
        <dbReference type="SAM" id="Phobius"/>
    </source>
</evidence>